<dbReference type="InterPro" id="IPR014721">
    <property type="entry name" value="Ribsml_uS5_D2-typ_fold_subgr"/>
</dbReference>
<dbReference type="PROSITE" id="PS51786">
    <property type="entry name" value="LON_PROTEOLYTIC"/>
    <property type="match status" value="1"/>
</dbReference>
<dbReference type="Pfam" id="PF13180">
    <property type="entry name" value="PDZ_2"/>
    <property type="match status" value="1"/>
</dbReference>
<dbReference type="GO" id="GO:0030163">
    <property type="term" value="P:protein catabolic process"/>
    <property type="evidence" value="ECO:0007669"/>
    <property type="project" value="InterPro"/>
</dbReference>
<keyword evidence="1" id="KW-0720">Serine protease</keyword>
<comment type="caution">
    <text evidence="5">The sequence shown here is derived from an EMBL/GenBank/DDBJ whole genome shotgun (WGS) entry which is preliminary data.</text>
</comment>
<dbReference type="GO" id="GO:0006508">
    <property type="term" value="P:proteolysis"/>
    <property type="evidence" value="ECO:0007669"/>
    <property type="project" value="UniProtKB-KW"/>
</dbReference>
<keyword evidence="2" id="KW-0472">Membrane</keyword>
<organism evidence="5 6">
    <name type="scientific">Exiguobacterium indicum</name>
    <dbReference type="NCBI Taxonomy" id="296995"/>
    <lineage>
        <taxon>Bacteria</taxon>
        <taxon>Bacillati</taxon>
        <taxon>Bacillota</taxon>
        <taxon>Bacilli</taxon>
        <taxon>Bacillales</taxon>
        <taxon>Bacillales Family XII. Incertae Sedis</taxon>
        <taxon>Exiguobacterium</taxon>
    </lineage>
</organism>
<evidence type="ECO:0000256" key="1">
    <source>
        <dbReference type="PROSITE-ProRule" id="PRU01122"/>
    </source>
</evidence>
<dbReference type="PANTHER" id="PTHR10046">
    <property type="entry name" value="ATP DEPENDENT LON PROTEASE FAMILY MEMBER"/>
    <property type="match status" value="1"/>
</dbReference>
<gene>
    <name evidence="5" type="ORF">AS033_03970</name>
</gene>
<evidence type="ECO:0000259" key="3">
    <source>
        <dbReference type="PROSITE" id="PS50106"/>
    </source>
</evidence>
<dbReference type="GO" id="GO:0005524">
    <property type="term" value="F:ATP binding"/>
    <property type="evidence" value="ECO:0007669"/>
    <property type="project" value="InterPro"/>
</dbReference>
<dbReference type="InterPro" id="IPR020568">
    <property type="entry name" value="Ribosomal_Su5_D2-typ_SF"/>
</dbReference>
<proteinExistence type="inferred from homology"/>
<protein>
    <recommendedName>
        <fullName evidence="1">endopeptidase La</fullName>
        <ecNumber evidence="1">3.4.21.53</ecNumber>
    </recommendedName>
</protein>
<dbReference type="AlphaFoldDB" id="A0A0V8GJU5"/>
<accession>A0A0V8GJU5</accession>
<dbReference type="SUPFAM" id="SSF54211">
    <property type="entry name" value="Ribosomal protein S5 domain 2-like"/>
    <property type="match status" value="1"/>
</dbReference>
<feature type="active site" evidence="1">
    <location>
        <position position="277"/>
    </location>
</feature>
<evidence type="ECO:0000313" key="6">
    <source>
        <dbReference type="Proteomes" id="UP000053797"/>
    </source>
</evidence>
<dbReference type="InterPro" id="IPR001478">
    <property type="entry name" value="PDZ"/>
</dbReference>
<reference evidence="5 6" key="1">
    <citation type="journal article" date="2015" name="Int. J. Syst. Evol. Microbiol.">
        <title>Exiguobacterium enclense sp. nov., isolated from sediment.</title>
        <authorList>
            <person name="Dastager S.G."/>
            <person name="Mawlankar R."/>
            <person name="Sonalkar V.V."/>
            <person name="Thorat M.N."/>
            <person name="Mual P."/>
            <person name="Verma A."/>
            <person name="Krishnamurthi S."/>
            <person name="Tang S.K."/>
            <person name="Li W.J."/>
        </authorList>
    </citation>
    <scope>NUCLEOTIDE SEQUENCE [LARGE SCALE GENOMIC DNA]</scope>
    <source>
        <strain evidence="5 6">NIO-1109</strain>
    </source>
</reference>
<dbReference type="PROSITE" id="PS50106">
    <property type="entry name" value="PDZ"/>
    <property type="match status" value="1"/>
</dbReference>
<feature type="active site" evidence="1">
    <location>
        <position position="232"/>
    </location>
</feature>
<sequence>MKAWKPALAAIIAALIVFFLPLPYFISYPGDATSTEDLIDVSGGDKEPGDLMMLTIAQRRATPYFLIESLFLPFSETSSVSDYLYDGESDAQYETRQKLYMEEAQHNATIEAYELADQKVDVDFEGVYVSGVIPGGPAEGKLKAGDRITSVDGKPITSFEGFMKTIQAKKAKTAVPIQFTRKSEDKKTTIRVDQLSKEVKRVGLGIYEPLPISNVKTDPEIEFQVEDVGGPSAGMMFTLEIYDQLTPGDLAKGHKIAGTGTIEEGGKVGPIGGAWQKVVAADEAEAEIMFVPAGENYKEAKPSIKKLGTNMKLVPIKTVEDAIDYLEELPAK</sequence>
<name>A0A0V8GJU5_9BACL</name>
<dbReference type="NCBIfam" id="NF041438">
    <property type="entry name" value="SepM_fam_S16"/>
    <property type="match status" value="1"/>
</dbReference>
<feature type="domain" description="PDZ" evidence="3">
    <location>
        <begin position="98"/>
        <end position="183"/>
    </location>
</feature>
<dbReference type="Pfam" id="PF05362">
    <property type="entry name" value="Lon_C"/>
    <property type="match status" value="1"/>
</dbReference>
<feature type="transmembrane region" description="Helical" evidence="2">
    <location>
        <begin position="7"/>
        <end position="26"/>
    </location>
</feature>
<keyword evidence="1" id="KW-0645">Protease</keyword>
<dbReference type="InterPro" id="IPR008269">
    <property type="entry name" value="Lon_proteolytic"/>
</dbReference>
<keyword evidence="2" id="KW-1133">Transmembrane helix</keyword>
<comment type="catalytic activity">
    <reaction evidence="1">
        <text>Hydrolysis of proteins in presence of ATP.</text>
        <dbReference type="EC" id="3.4.21.53"/>
    </reaction>
</comment>
<dbReference type="InterPro" id="IPR036034">
    <property type="entry name" value="PDZ_sf"/>
</dbReference>
<dbReference type="SMART" id="SM00228">
    <property type="entry name" value="PDZ"/>
    <property type="match status" value="1"/>
</dbReference>
<keyword evidence="2" id="KW-0812">Transmembrane</keyword>
<dbReference type="GO" id="GO:0004176">
    <property type="term" value="F:ATP-dependent peptidase activity"/>
    <property type="evidence" value="ECO:0007669"/>
    <property type="project" value="UniProtKB-UniRule"/>
</dbReference>
<evidence type="ECO:0000313" key="5">
    <source>
        <dbReference type="EMBL" id="KSU50547.1"/>
    </source>
</evidence>
<feature type="domain" description="Lon proteolytic" evidence="4">
    <location>
        <begin position="225"/>
        <end position="329"/>
    </location>
</feature>
<dbReference type="Gene3D" id="3.30.230.10">
    <property type="match status" value="1"/>
</dbReference>
<dbReference type="EMBL" id="LNQL01000001">
    <property type="protein sequence ID" value="KSU50547.1"/>
    <property type="molecule type" value="Genomic_DNA"/>
</dbReference>
<dbReference type="InterPro" id="IPR027065">
    <property type="entry name" value="Lon_Prtase"/>
</dbReference>
<dbReference type="RefSeq" id="WP_058264780.1">
    <property type="nucleotide sequence ID" value="NZ_FMYN01000001.1"/>
</dbReference>
<keyword evidence="1" id="KW-0378">Hydrolase</keyword>
<comment type="similarity">
    <text evidence="1">Belongs to the peptidase S16 family.</text>
</comment>
<dbReference type="OrthoDB" id="2356897at2"/>
<dbReference type="GO" id="GO:0004252">
    <property type="term" value="F:serine-type endopeptidase activity"/>
    <property type="evidence" value="ECO:0007669"/>
    <property type="project" value="UniProtKB-UniRule"/>
</dbReference>
<evidence type="ECO:0000256" key="2">
    <source>
        <dbReference type="SAM" id="Phobius"/>
    </source>
</evidence>
<dbReference type="EC" id="3.4.21.53" evidence="1"/>
<dbReference type="Proteomes" id="UP000053797">
    <property type="component" value="Unassembled WGS sequence"/>
</dbReference>
<evidence type="ECO:0000259" key="4">
    <source>
        <dbReference type="PROSITE" id="PS51786"/>
    </source>
</evidence>
<dbReference type="SUPFAM" id="SSF50156">
    <property type="entry name" value="PDZ domain-like"/>
    <property type="match status" value="1"/>
</dbReference>